<organism evidence="3">
    <name type="scientific">Candidatus Kentrum sp. LFY</name>
    <dbReference type="NCBI Taxonomy" id="2126342"/>
    <lineage>
        <taxon>Bacteria</taxon>
        <taxon>Pseudomonadati</taxon>
        <taxon>Pseudomonadota</taxon>
        <taxon>Gammaproteobacteria</taxon>
        <taxon>Candidatus Kentrum</taxon>
    </lineage>
</organism>
<name>A0A450WKZ1_9GAMM</name>
<dbReference type="AlphaFoldDB" id="A0A450WKZ1"/>
<evidence type="ECO:0000256" key="2">
    <source>
        <dbReference type="SAM" id="SignalP"/>
    </source>
</evidence>
<feature type="chain" id="PRO_5019369035" description="Pentapeptide MXKDX repeat protein" evidence="2">
    <location>
        <begin position="24"/>
        <end position="105"/>
    </location>
</feature>
<accession>A0A450WKZ1</accession>
<evidence type="ECO:0000313" key="3">
    <source>
        <dbReference type="EMBL" id="VFK17658.1"/>
    </source>
</evidence>
<feature type="signal peptide" evidence="2">
    <location>
        <begin position="1"/>
        <end position="23"/>
    </location>
</feature>
<feature type="compositionally biased region" description="Basic and acidic residues" evidence="1">
    <location>
        <begin position="57"/>
        <end position="105"/>
    </location>
</feature>
<gene>
    <name evidence="3" type="ORF">BECKLFY1418C_GA0070996_10345</name>
</gene>
<feature type="region of interest" description="Disordered" evidence="1">
    <location>
        <begin position="47"/>
        <end position="105"/>
    </location>
</feature>
<dbReference type="EMBL" id="CAADFN010000034">
    <property type="protein sequence ID" value="VFK17658.1"/>
    <property type="molecule type" value="Genomic_DNA"/>
</dbReference>
<keyword evidence="2" id="KW-0732">Signal</keyword>
<sequence>MKYSPVKATALAVIIGAPIATFAAERAPLTEDAGFSAFQGIETMQVSGNELRISGKGTEEGKEKDKMKDKDKDKGKDKDKDKGKDEGKDKGEDKKGKDKGKESKH</sequence>
<evidence type="ECO:0008006" key="4">
    <source>
        <dbReference type="Google" id="ProtNLM"/>
    </source>
</evidence>
<evidence type="ECO:0000256" key="1">
    <source>
        <dbReference type="SAM" id="MobiDB-lite"/>
    </source>
</evidence>
<reference evidence="3" key="1">
    <citation type="submission" date="2019-02" db="EMBL/GenBank/DDBJ databases">
        <authorList>
            <person name="Gruber-Vodicka R. H."/>
            <person name="Seah K. B. B."/>
        </authorList>
    </citation>
    <scope>NUCLEOTIDE SEQUENCE</scope>
    <source>
        <strain evidence="3">BECK_BY7</strain>
    </source>
</reference>
<protein>
    <recommendedName>
        <fullName evidence="4">Pentapeptide MXKDX repeat protein</fullName>
    </recommendedName>
</protein>
<proteinExistence type="predicted"/>